<proteinExistence type="predicted"/>
<evidence type="ECO:0000313" key="1">
    <source>
        <dbReference type="EMBL" id="JAH09273.1"/>
    </source>
</evidence>
<accession>A0A0E9PZJ9</accession>
<reference evidence="1" key="1">
    <citation type="submission" date="2014-11" db="EMBL/GenBank/DDBJ databases">
        <authorList>
            <person name="Amaro Gonzalez C."/>
        </authorList>
    </citation>
    <scope>NUCLEOTIDE SEQUENCE</scope>
</reference>
<sequence>MFVYTYQRTAYQPYYRVLNARESVSPKNLLSRGHHCSLSPNSLVTGEW</sequence>
<protein>
    <submittedName>
        <fullName evidence="1">Uncharacterized protein</fullName>
    </submittedName>
</protein>
<dbReference type="EMBL" id="GBXM01099304">
    <property type="protein sequence ID" value="JAH09273.1"/>
    <property type="molecule type" value="Transcribed_RNA"/>
</dbReference>
<organism evidence="1">
    <name type="scientific">Anguilla anguilla</name>
    <name type="common">European freshwater eel</name>
    <name type="synonym">Muraena anguilla</name>
    <dbReference type="NCBI Taxonomy" id="7936"/>
    <lineage>
        <taxon>Eukaryota</taxon>
        <taxon>Metazoa</taxon>
        <taxon>Chordata</taxon>
        <taxon>Craniata</taxon>
        <taxon>Vertebrata</taxon>
        <taxon>Euteleostomi</taxon>
        <taxon>Actinopterygii</taxon>
        <taxon>Neopterygii</taxon>
        <taxon>Teleostei</taxon>
        <taxon>Anguilliformes</taxon>
        <taxon>Anguillidae</taxon>
        <taxon>Anguilla</taxon>
    </lineage>
</organism>
<dbReference type="AlphaFoldDB" id="A0A0E9PZJ9"/>
<reference evidence="1" key="2">
    <citation type="journal article" date="2015" name="Fish Shellfish Immunol.">
        <title>Early steps in the European eel (Anguilla anguilla)-Vibrio vulnificus interaction in the gills: Role of the RtxA13 toxin.</title>
        <authorList>
            <person name="Callol A."/>
            <person name="Pajuelo D."/>
            <person name="Ebbesson L."/>
            <person name="Teles M."/>
            <person name="MacKenzie S."/>
            <person name="Amaro C."/>
        </authorList>
    </citation>
    <scope>NUCLEOTIDE SEQUENCE</scope>
</reference>
<name>A0A0E9PZJ9_ANGAN</name>